<sequence length="52" mass="6033">MRRFQCGTTMRIRRVVNLLITVAAWATITDLRRKKRANKSVLIFSLQVSPCL</sequence>
<dbReference type="EMBL" id="CAXIEN010000024">
    <property type="protein sequence ID" value="CAL1266795.1"/>
    <property type="molecule type" value="Genomic_DNA"/>
</dbReference>
<evidence type="ECO:0000313" key="1">
    <source>
        <dbReference type="EMBL" id="CAL1266795.1"/>
    </source>
</evidence>
<organism evidence="1 2">
    <name type="scientific">Larinioides sclopetarius</name>
    <dbReference type="NCBI Taxonomy" id="280406"/>
    <lineage>
        <taxon>Eukaryota</taxon>
        <taxon>Metazoa</taxon>
        <taxon>Ecdysozoa</taxon>
        <taxon>Arthropoda</taxon>
        <taxon>Chelicerata</taxon>
        <taxon>Arachnida</taxon>
        <taxon>Araneae</taxon>
        <taxon>Araneomorphae</taxon>
        <taxon>Entelegynae</taxon>
        <taxon>Araneoidea</taxon>
        <taxon>Araneidae</taxon>
        <taxon>Larinioides</taxon>
    </lineage>
</organism>
<gene>
    <name evidence="1" type="ORF">LARSCL_LOCUS3281</name>
</gene>
<dbReference type="AlphaFoldDB" id="A0AAV1Z614"/>
<proteinExistence type="predicted"/>
<evidence type="ECO:0000313" key="2">
    <source>
        <dbReference type="Proteomes" id="UP001497382"/>
    </source>
</evidence>
<dbReference type="Proteomes" id="UP001497382">
    <property type="component" value="Unassembled WGS sequence"/>
</dbReference>
<keyword evidence="2" id="KW-1185">Reference proteome</keyword>
<reference evidence="1 2" key="1">
    <citation type="submission" date="2024-04" db="EMBL/GenBank/DDBJ databases">
        <authorList>
            <person name="Rising A."/>
            <person name="Reimegard J."/>
            <person name="Sonavane S."/>
            <person name="Akerstrom W."/>
            <person name="Nylinder S."/>
            <person name="Hedman E."/>
            <person name="Kallberg Y."/>
        </authorList>
    </citation>
    <scope>NUCLEOTIDE SEQUENCE [LARGE SCALE GENOMIC DNA]</scope>
</reference>
<protein>
    <submittedName>
        <fullName evidence="1">Uncharacterized protein</fullName>
    </submittedName>
</protein>
<name>A0AAV1Z614_9ARAC</name>
<accession>A0AAV1Z614</accession>
<comment type="caution">
    <text evidence="1">The sequence shown here is derived from an EMBL/GenBank/DDBJ whole genome shotgun (WGS) entry which is preliminary data.</text>
</comment>